<organism evidence="1 2">
    <name type="scientific">Arenivirga flava</name>
    <dbReference type="NCBI Taxonomy" id="1930060"/>
    <lineage>
        <taxon>Bacteria</taxon>
        <taxon>Bacillati</taxon>
        <taxon>Actinomycetota</taxon>
        <taxon>Actinomycetes</taxon>
        <taxon>Micrococcales</taxon>
        <taxon>Microbacteriaceae</taxon>
        <taxon>Arenivirga</taxon>
    </lineage>
</organism>
<gene>
    <name evidence="1" type="ORF">GCM10025874_25900</name>
</gene>
<protein>
    <recommendedName>
        <fullName evidence="3">PBP domain-containing protein</fullName>
    </recommendedName>
</protein>
<sequence length="80" mass="8469">MIELDREGPAGSYPLVLVSYMVVCSDYRDADDAAFLKDYAEWVVSDAGQARAAQSAGSSPLAEATAERVREAVRSIGADG</sequence>
<name>A0AA37UMW3_9MICO</name>
<keyword evidence="2" id="KW-1185">Reference proteome</keyword>
<evidence type="ECO:0008006" key="3">
    <source>
        <dbReference type="Google" id="ProtNLM"/>
    </source>
</evidence>
<dbReference type="AlphaFoldDB" id="A0AA37UMW3"/>
<dbReference type="RefSeq" id="WP_284233340.1">
    <property type="nucleotide sequence ID" value="NZ_BSUL01000001.1"/>
</dbReference>
<accession>A0AA37UMW3</accession>
<dbReference type="Gene3D" id="3.40.190.10">
    <property type="entry name" value="Periplasmic binding protein-like II"/>
    <property type="match status" value="1"/>
</dbReference>
<comment type="caution">
    <text evidence="1">The sequence shown here is derived from an EMBL/GenBank/DDBJ whole genome shotgun (WGS) entry which is preliminary data.</text>
</comment>
<dbReference type="Proteomes" id="UP001157160">
    <property type="component" value="Unassembled WGS sequence"/>
</dbReference>
<proteinExistence type="predicted"/>
<evidence type="ECO:0000313" key="2">
    <source>
        <dbReference type="Proteomes" id="UP001157160"/>
    </source>
</evidence>
<evidence type="ECO:0000313" key="1">
    <source>
        <dbReference type="EMBL" id="GMA29337.1"/>
    </source>
</evidence>
<dbReference type="EMBL" id="BSUL01000001">
    <property type="protein sequence ID" value="GMA29337.1"/>
    <property type="molecule type" value="Genomic_DNA"/>
</dbReference>
<reference evidence="1 2" key="1">
    <citation type="journal article" date="2014" name="Int. J. Syst. Evol. Microbiol.">
        <title>Complete genome sequence of Corynebacterium casei LMG S-19264T (=DSM 44701T), isolated from a smear-ripened cheese.</title>
        <authorList>
            <consortium name="US DOE Joint Genome Institute (JGI-PGF)"/>
            <person name="Walter F."/>
            <person name="Albersmeier A."/>
            <person name="Kalinowski J."/>
            <person name="Ruckert C."/>
        </authorList>
    </citation>
    <scope>NUCLEOTIDE SEQUENCE [LARGE SCALE GENOMIC DNA]</scope>
    <source>
        <strain evidence="1 2">NBRC 112289</strain>
    </source>
</reference>
<dbReference type="SUPFAM" id="SSF53850">
    <property type="entry name" value="Periplasmic binding protein-like II"/>
    <property type="match status" value="1"/>
</dbReference>